<comment type="caution">
    <text evidence="1">The sequence shown here is derived from an EMBL/GenBank/DDBJ whole genome shotgun (WGS) entry which is preliminary data.</text>
</comment>
<reference evidence="1 2" key="2">
    <citation type="submission" date="2017-10" db="EMBL/GenBank/DDBJ databases">
        <title>Genome analyses suggest a sexual origin of heterokaryosis in a supposedly ancient asexual fungus.</title>
        <authorList>
            <person name="Corradi N."/>
            <person name="Sedzielewska K."/>
            <person name="Noel J."/>
            <person name="Charron P."/>
            <person name="Farinelli L."/>
            <person name="Marton T."/>
            <person name="Kruger M."/>
            <person name="Pelin A."/>
            <person name="Brachmann A."/>
            <person name="Corradi N."/>
        </authorList>
    </citation>
    <scope>NUCLEOTIDE SEQUENCE [LARGE SCALE GENOMIC DNA]</scope>
    <source>
        <strain evidence="1 2">A1</strain>
    </source>
</reference>
<evidence type="ECO:0000313" key="2">
    <source>
        <dbReference type="Proteomes" id="UP000232688"/>
    </source>
</evidence>
<dbReference type="EMBL" id="LLXH01000349">
    <property type="protein sequence ID" value="PKC68134.1"/>
    <property type="molecule type" value="Genomic_DNA"/>
</dbReference>
<organism evidence="1 2">
    <name type="scientific">Rhizophagus irregularis</name>
    <dbReference type="NCBI Taxonomy" id="588596"/>
    <lineage>
        <taxon>Eukaryota</taxon>
        <taxon>Fungi</taxon>
        <taxon>Fungi incertae sedis</taxon>
        <taxon>Mucoromycota</taxon>
        <taxon>Glomeromycotina</taxon>
        <taxon>Glomeromycetes</taxon>
        <taxon>Glomerales</taxon>
        <taxon>Glomeraceae</taxon>
        <taxon>Rhizophagus</taxon>
    </lineage>
</organism>
<sequence length="134" mass="15309">MHDNTSKAIVDDETQFSYEWVFQCVKEATGILPKVFVTDSNPAISGAVGDITIELPQAKDYLIRSLGCNFQSWARAFTSKYFTASAQTTSRNEGKNSVLKRLFGNSNLLLYELFDALEKKYQEEVDYCEFINWH</sequence>
<dbReference type="OrthoDB" id="2376505at2759"/>
<name>A0A2I1DY56_9GLOM</name>
<dbReference type="Proteomes" id="UP000232688">
    <property type="component" value="Unassembled WGS sequence"/>
</dbReference>
<proteinExistence type="predicted"/>
<accession>A0A2I1DY56</accession>
<dbReference type="VEuPathDB" id="FungiDB:FUN_008948"/>
<reference evidence="1 2" key="1">
    <citation type="submission" date="2017-10" db="EMBL/GenBank/DDBJ databases">
        <title>Extensive intraspecific genome diversity in a model arbuscular mycorrhizal fungus.</title>
        <authorList>
            <person name="Chen E.C.H."/>
            <person name="Morin E."/>
            <person name="Baudet D."/>
            <person name="Noel J."/>
            <person name="Ndikumana S."/>
            <person name="Charron P."/>
            <person name="St-Onge C."/>
            <person name="Giorgi J."/>
            <person name="Grigoriev I.V."/>
            <person name="Roux C."/>
            <person name="Martin F.M."/>
            <person name="Corradi N."/>
        </authorList>
    </citation>
    <scope>NUCLEOTIDE SEQUENCE [LARGE SCALE GENOMIC DNA]</scope>
    <source>
        <strain evidence="1 2">A1</strain>
    </source>
</reference>
<dbReference type="VEuPathDB" id="FungiDB:RhiirA1_457566"/>
<gene>
    <name evidence="1" type="ORF">RhiirA1_457566</name>
</gene>
<dbReference type="AlphaFoldDB" id="A0A2I1DY56"/>
<protein>
    <submittedName>
        <fullName evidence="1">Uncharacterized protein</fullName>
    </submittedName>
</protein>
<evidence type="ECO:0000313" key="1">
    <source>
        <dbReference type="EMBL" id="PKC68134.1"/>
    </source>
</evidence>